<protein>
    <recommendedName>
        <fullName evidence="1">Retrovirus-related Pol polyprotein from transposon TNT 1-94-like beta-barrel domain-containing protein</fullName>
    </recommendedName>
</protein>
<sequence>INPSMPKTNNAREFMRLVKEYSQFDITDKSIMGNLSSELTNKNFDWSQPIHDHVIEMVNLVEKLNSMGMEVSESFLEQFILNSLLIELSQFQKYYFCNQNSHFKKDFPKRKKWFEKKATTQLSHIMQGFLSIQTIRGTKKFLYMGNKMKEKIKGIGTYKLIFNTGCHVDLEGCLYVHGCARNLVSILKTMYFLCLRICTQRLGHISKERILRLMKNKMLFLYLYYSQIKTKDNMITFKTHKLNITNEQVIEDAPEITLRRFERIKKELVLHRIRSKHHPIMLFVVSPGDTHSSPFKFQSMWLQHPNCRNIVSNAWNISVLGNTTHILSQKRKNVKATLRVWNNNIFGNTHEKVKSSTSNLTKIQSLIASSGYSEDLIKQEQKSMSDL</sequence>
<accession>A0A151QQG7</accession>
<dbReference type="Pfam" id="PF22936">
    <property type="entry name" value="Pol_BBD"/>
    <property type="match status" value="1"/>
</dbReference>
<evidence type="ECO:0000259" key="1">
    <source>
        <dbReference type="Pfam" id="PF22936"/>
    </source>
</evidence>
<dbReference type="EMBL" id="KQ485226">
    <property type="protein sequence ID" value="KYP32547.1"/>
    <property type="molecule type" value="Genomic_DNA"/>
</dbReference>
<feature type="domain" description="Retrovirus-related Pol polyprotein from transposon TNT 1-94-like beta-barrel" evidence="1">
    <location>
        <begin position="118"/>
        <end position="188"/>
    </location>
</feature>
<proteinExistence type="predicted"/>
<name>A0A151QQG7_CAJCA</name>
<dbReference type="Proteomes" id="UP000075243">
    <property type="component" value="Unassembled WGS sequence"/>
</dbReference>
<gene>
    <name evidence="2" type="ORF">KK1_046743</name>
</gene>
<evidence type="ECO:0000313" key="2">
    <source>
        <dbReference type="EMBL" id="KYP32547.1"/>
    </source>
</evidence>
<dbReference type="Gramene" id="C.cajan_42800.t">
    <property type="protein sequence ID" value="C.cajan_42800.t"/>
    <property type="gene ID" value="C.cajan_42800"/>
</dbReference>
<dbReference type="AlphaFoldDB" id="A0A151QQG7"/>
<organism evidence="2 3">
    <name type="scientific">Cajanus cajan</name>
    <name type="common">Pigeon pea</name>
    <name type="synonym">Cajanus indicus</name>
    <dbReference type="NCBI Taxonomy" id="3821"/>
    <lineage>
        <taxon>Eukaryota</taxon>
        <taxon>Viridiplantae</taxon>
        <taxon>Streptophyta</taxon>
        <taxon>Embryophyta</taxon>
        <taxon>Tracheophyta</taxon>
        <taxon>Spermatophyta</taxon>
        <taxon>Magnoliopsida</taxon>
        <taxon>eudicotyledons</taxon>
        <taxon>Gunneridae</taxon>
        <taxon>Pentapetalae</taxon>
        <taxon>rosids</taxon>
        <taxon>fabids</taxon>
        <taxon>Fabales</taxon>
        <taxon>Fabaceae</taxon>
        <taxon>Papilionoideae</taxon>
        <taxon>50 kb inversion clade</taxon>
        <taxon>NPAAA clade</taxon>
        <taxon>indigoferoid/millettioid clade</taxon>
        <taxon>Phaseoleae</taxon>
        <taxon>Cajanus</taxon>
    </lineage>
</organism>
<reference evidence="2" key="1">
    <citation type="journal article" date="2012" name="Nat. Biotechnol.">
        <title>Draft genome sequence of pigeonpea (Cajanus cajan), an orphan legume crop of resource-poor farmers.</title>
        <authorList>
            <person name="Varshney R.K."/>
            <person name="Chen W."/>
            <person name="Li Y."/>
            <person name="Bharti A.K."/>
            <person name="Saxena R.K."/>
            <person name="Schlueter J.A."/>
            <person name="Donoghue M.T."/>
            <person name="Azam S."/>
            <person name="Fan G."/>
            <person name="Whaley A.M."/>
            <person name="Farmer A.D."/>
            <person name="Sheridan J."/>
            <person name="Iwata A."/>
            <person name="Tuteja R."/>
            <person name="Penmetsa R.V."/>
            <person name="Wu W."/>
            <person name="Upadhyaya H.D."/>
            <person name="Yang S.P."/>
            <person name="Shah T."/>
            <person name="Saxena K.B."/>
            <person name="Michael T."/>
            <person name="McCombie W.R."/>
            <person name="Yang B."/>
            <person name="Zhang G."/>
            <person name="Yang H."/>
            <person name="Wang J."/>
            <person name="Spillane C."/>
            <person name="Cook D.R."/>
            <person name="May G.D."/>
            <person name="Xu X."/>
            <person name="Jackson S.A."/>
        </authorList>
    </citation>
    <scope>NUCLEOTIDE SEQUENCE [LARGE SCALE GENOMIC DNA]</scope>
</reference>
<feature type="non-terminal residue" evidence="2">
    <location>
        <position position="1"/>
    </location>
</feature>
<evidence type="ECO:0000313" key="3">
    <source>
        <dbReference type="Proteomes" id="UP000075243"/>
    </source>
</evidence>
<keyword evidence="3" id="KW-1185">Reference proteome</keyword>
<dbReference type="InterPro" id="IPR054722">
    <property type="entry name" value="PolX-like_BBD"/>
</dbReference>